<evidence type="ECO:0000256" key="2">
    <source>
        <dbReference type="RuleBase" id="RU003749"/>
    </source>
</evidence>
<dbReference type="KEGG" id="dmp:FAK_12230"/>
<proteinExistence type="inferred from homology"/>
<dbReference type="Proteomes" id="UP001366166">
    <property type="component" value="Chromosome"/>
</dbReference>
<keyword evidence="5" id="KW-1185">Reference proteome</keyword>
<organism evidence="4 5">
    <name type="scientific">Desulfoferula mesophila</name>
    <dbReference type="NCBI Taxonomy" id="3058419"/>
    <lineage>
        <taxon>Bacteria</taxon>
        <taxon>Pseudomonadati</taxon>
        <taxon>Thermodesulfobacteriota</taxon>
        <taxon>Desulfarculia</taxon>
        <taxon>Desulfarculales</taxon>
        <taxon>Desulfarculaceae</taxon>
        <taxon>Desulfoferula</taxon>
    </lineage>
</organism>
<dbReference type="RefSeq" id="WP_338605883.1">
    <property type="nucleotide sequence ID" value="NZ_AP028679.1"/>
</dbReference>
<dbReference type="PROSITE" id="PS50801">
    <property type="entry name" value="STAS"/>
    <property type="match status" value="1"/>
</dbReference>
<dbReference type="SUPFAM" id="SSF52091">
    <property type="entry name" value="SpoIIaa-like"/>
    <property type="match status" value="1"/>
</dbReference>
<dbReference type="PANTHER" id="PTHR33495">
    <property type="entry name" value="ANTI-SIGMA FACTOR ANTAGONIST TM_1081-RELATED-RELATED"/>
    <property type="match status" value="1"/>
</dbReference>
<sequence length="113" mass="12131">MDVVEKTLGNVLVVTLEGNCLDASTATPLKKRLHQYADKGCAKLVLDLVNVEFMDSSGLTVIISMLKALKAQGGHLVLSGVSEELTSLFQLTRLDKVFKIYPNAGQAARALDA</sequence>
<feature type="domain" description="STAS" evidence="3">
    <location>
        <begin position="21"/>
        <end position="111"/>
    </location>
</feature>
<dbReference type="AlphaFoldDB" id="A0AAU9F1Q7"/>
<dbReference type="Pfam" id="PF01740">
    <property type="entry name" value="STAS"/>
    <property type="match status" value="1"/>
</dbReference>
<dbReference type="InterPro" id="IPR036513">
    <property type="entry name" value="STAS_dom_sf"/>
</dbReference>
<evidence type="ECO:0000313" key="5">
    <source>
        <dbReference type="Proteomes" id="UP001366166"/>
    </source>
</evidence>
<evidence type="ECO:0000256" key="1">
    <source>
        <dbReference type="ARBA" id="ARBA00009013"/>
    </source>
</evidence>
<dbReference type="GO" id="GO:0043856">
    <property type="term" value="F:anti-sigma factor antagonist activity"/>
    <property type="evidence" value="ECO:0007669"/>
    <property type="project" value="InterPro"/>
</dbReference>
<evidence type="ECO:0000313" key="4">
    <source>
        <dbReference type="EMBL" id="BEQ14157.1"/>
    </source>
</evidence>
<gene>
    <name evidence="4" type="ORF">FAK_12230</name>
</gene>
<dbReference type="EMBL" id="AP028679">
    <property type="protein sequence ID" value="BEQ14157.1"/>
    <property type="molecule type" value="Genomic_DNA"/>
</dbReference>
<dbReference type="NCBIfam" id="TIGR00377">
    <property type="entry name" value="ant_ant_sig"/>
    <property type="match status" value="1"/>
</dbReference>
<protein>
    <recommendedName>
        <fullName evidence="2">Anti-sigma factor antagonist</fullName>
    </recommendedName>
</protein>
<dbReference type="CDD" id="cd07043">
    <property type="entry name" value="STAS_anti-anti-sigma_factors"/>
    <property type="match status" value="1"/>
</dbReference>
<reference evidence="5" key="1">
    <citation type="journal article" date="2023" name="Arch. Microbiol.">
        <title>Desulfoferula mesophilus gen. nov. sp. nov., a mesophilic sulfate-reducing bacterium isolated from a brackish lake sediment.</title>
        <authorList>
            <person name="Watanabe T."/>
            <person name="Yabe T."/>
            <person name="Tsuji J.M."/>
            <person name="Fukui M."/>
        </authorList>
    </citation>
    <scope>NUCLEOTIDE SEQUENCE [LARGE SCALE GENOMIC DNA]</scope>
    <source>
        <strain evidence="5">12FAK</strain>
    </source>
</reference>
<evidence type="ECO:0000259" key="3">
    <source>
        <dbReference type="PROSITE" id="PS50801"/>
    </source>
</evidence>
<name>A0AAU9F1Q7_9BACT</name>
<comment type="similarity">
    <text evidence="1 2">Belongs to the anti-sigma-factor antagonist family.</text>
</comment>
<dbReference type="PANTHER" id="PTHR33495:SF2">
    <property type="entry name" value="ANTI-SIGMA FACTOR ANTAGONIST TM_1081-RELATED"/>
    <property type="match status" value="1"/>
</dbReference>
<accession>A0AAU9F1Q7</accession>
<dbReference type="Gene3D" id="3.30.750.24">
    <property type="entry name" value="STAS domain"/>
    <property type="match status" value="1"/>
</dbReference>
<dbReference type="InterPro" id="IPR003658">
    <property type="entry name" value="Anti-sigma_ant"/>
</dbReference>
<dbReference type="InterPro" id="IPR002645">
    <property type="entry name" value="STAS_dom"/>
</dbReference>